<gene>
    <name evidence="2" type="ORF">WJX74_011057</name>
</gene>
<evidence type="ECO:0000259" key="1">
    <source>
        <dbReference type="PROSITE" id="PS50219"/>
    </source>
</evidence>
<evidence type="ECO:0000313" key="3">
    <source>
        <dbReference type="Proteomes" id="UP001438707"/>
    </source>
</evidence>
<dbReference type="Pfam" id="PF10366">
    <property type="entry name" value="Vps39_1"/>
    <property type="match status" value="1"/>
</dbReference>
<proteinExistence type="predicted"/>
<dbReference type="EMBL" id="JALJOS010000007">
    <property type="protein sequence ID" value="KAK9836919.1"/>
    <property type="molecule type" value="Genomic_DNA"/>
</dbReference>
<dbReference type="InterPro" id="IPR019453">
    <property type="entry name" value="VPS39/TGFA1_Znf"/>
</dbReference>
<dbReference type="Proteomes" id="UP001438707">
    <property type="component" value="Unassembled WGS sequence"/>
</dbReference>
<keyword evidence="3" id="KW-1185">Reference proteome</keyword>
<reference evidence="2 3" key="1">
    <citation type="journal article" date="2024" name="Nat. Commun.">
        <title>Phylogenomics reveals the evolutionary origins of lichenization in chlorophyte algae.</title>
        <authorList>
            <person name="Puginier C."/>
            <person name="Libourel C."/>
            <person name="Otte J."/>
            <person name="Skaloud P."/>
            <person name="Haon M."/>
            <person name="Grisel S."/>
            <person name="Petersen M."/>
            <person name="Berrin J.G."/>
            <person name="Delaux P.M."/>
            <person name="Dal Grande F."/>
            <person name="Keller J."/>
        </authorList>
    </citation>
    <scope>NUCLEOTIDE SEQUENCE [LARGE SCALE GENOMIC DNA]</scope>
    <source>
        <strain evidence="2 3">SAG 2145</strain>
    </source>
</reference>
<organism evidence="2 3">
    <name type="scientific">Apatococcus lobatus</name>
    <dbReference type="NCBI Taxonomy" id="904363"/>
    <lineage>
        <taxon>Eukaryota</taxon>
        <taxon>Viridiplantae</taxon>
        <taxon>Chlorophyta</taxon>
        <taxon>core chlorophytes</taxon>
        <taxon>Trebouxiophyceae</taxon>
        <taxon>Chlorellales</taxon>
        <taxon>Chlorellaceae</taxon>
        <taxon>Apatococcus</taxon>
    </lineage>
</organism>
<dbReference type="GO" id="GO:0016020">
    <property type="term" value="C:membrane"/>
    <property type="evidence" value="ECO:0007669"/>
    <property type="project" value="TreeGrafter"/>
</dbReference>
<dbReference type="AlphaFoldDB" id="A0AAW1RTB3"/>
<dbReference type="GO" id="GO:0034058">
    <property type="term" value="P:endosomal vesicle fusion"/>
    <property type="evidence" value="ECO:0007669"/>
    <property type="project" value="TreeGrafter"/>
</dbReference>
<dbReference type="GO" id="GO:0005737">
    <property type="term" value="C:cytoplasm"/>
    <property type="evidence" value="ECO:0007669"/>
    <property type="project" value="TreeGrafter"/>
</dbReference>
<name>A0AAW1RTB3_9CHLO</name>
<dbReference type="SUPFAM" id="SSF101908">
    <property type="entry name" value="Putative isomerase YbhE"/>
    <property type="match status" value="1"/>
</dbReference>
<dbReference type="InterPro" id="IPR001180">
    <property type="entry name" value="CNH_dom"/>
</dbReference>
<sequence length="936" mass="100287">MNDPINMAQPPARTAFQLIPAIEHKGQKSVVSTVALDSNGQHLYVGTSDGQFEVYRISSSATDLRVVLGARRHVGKKAVAGICHLPAALRVAALIDGVVMLLDEQTLEGHPLPGIKGVSAMGVNAAGEALAVATRASKKAVRVLLYTIIAGSAAASSLTATALCFAQADIAETLLVKSVSFLGRRLVLCTARRYMLLEPKTGSYVELFGLPEDAPSPTAVIPISQAYQAMLVMDQVGIVVNGDGNPTQSALTFPSSPLCIAACGLFILCAGPDGVHVLDRAGGDEVQWMPYPDGLHPSPGQKIVAATSASSNCVVLAGFRKVWMYRPVALEEQARQLLQAGQYDQALQLANTCSLAGAPWAETAFAEAGFLLLQELRFTDAMQTLQRCSTSLFQPLELFPVFPTETHAWKGELPTKQYWGLHDPLTSLPTLLKARLNDEDAADAELITSLQDDAKRAVADYLLQVRNGEGVEAKDGIDTLIVLLLADLDRAAELEHFCGSSNSATVGQVEGRLRSHDRFLPLAALYAGAGQSSKALSIWQGLADGSLTESQADTSGTGPSHEDNRALALRQAAALLRDEERVETATALQCLPWLIAASPELALGLLEARALPEDEILDLLRSSSQALLLAFLQHLVSVQGTGREDLHTELALVLGQAALDLLPASDASSDQSPAITSDMVQHQGGAAAQPDGEVGTCSELLLQHRSSLQSLLETSDLYRIGPVLGQLRGTRLWQEQVILLRKVGDHLAALRILALVVGDMDAAEEYCGKHAGPDGFLTLLDMLLRPGDSRPPLFVEACHLLAAQGANLDPMRVLESLGEDMPLGLAFPTLARIQRERLHRRRHTSVIRSLNRSVGLAAATTRAEVMACRVVASEERACRICHSRVGSKMFAVYPNGVLACFKCFRSCHPSKCPVTGRQFDEMPMSSSEQWADLQLS</sequence>
<dbReference type="PANTHER" id="PTHR12894:SF43">
    <property type="entry name" value="VACUOLAR SORTING PROTEIN 3"/>
    <property type="match status" value="1"/>
</dbReference>
<protein>
    <recommendedName>
        <fullName evidence="1">CNH domain-containing protein</fullName>
    </recommendedName>
</protein>
<dbReference type="Pfam" id="PF10367">
    <property type="entry name" value="zf-Vps39_C"/>
    <property type="match status" value="1"/>
</dbReference>
<dbReference type="PROSITE" id="PS50219">
    <property type="entry name" value="CNH"/>
    <property type="match status" value="1"/>
</dbReference>
<feature type="domain" description="CNH" evidence="1">
    <location>
        <begin position="27"/>
        <end position="304"/>
    </location>
</feature>
<dbReference type="GO" id="GO:0006914">
    <property type="term" value="P:autophagy"/>
    <property type="evidence" value="ECO:0007669"/>
    <property type="project" value="TreeGrafter"/>
</dbReference>
<dbReference type="InterPro" id="IPR032914">
    <property type="entry name" value="Vam6/VPS39/TRAP1"/>
</dbReference>
<dbReference type="InterPro" id="IPR019452">
    <property type="entry name" value="VPS39/TGF_beta_rcpt-assoc_1"/>
</dbReference>
<comment type="caution">
    <text evidence="2">The sequence shown here is derived from an EMBL/GenBank/DDBJ whole genome shotgun (WGS) entry which is preliminary data.</text>
</comment>
<dbReference type="PANTHER" id="PTHR12894">
    <property type="entry name" value="CNH DOMAIN CONTAINING"/>
    <property type="match status" value="1"/>
</dbReference>
<evidence type="ECO:0000313" key="2">
    <source>
        <dbReference type="EMBL" id="KAK9836919.1"/>
    </source>
</evidence>
<accession>A0AAW1RTB3</accession>